<dbReference type="Proteomes" id="UP001057402">
    <property type="component" value="Chromosome 2"/>
</dbReference>
<comment type="caution">
    <text evidence="1">The sequence shown here is derived from an EMBL/GenBank/DDBJ whole genome shotgun (WGS) entry which is preliminary data.</text>
</comment>
<proteinExistence type="predicted"/>
<dbReference type="EMBL" id="CM042881">
    <property type="protein sequence ID" value="KAI4385348.1"/>
    <property type="molecule type" value="Genomic_DNA"/>
</dbReference>
<accession>A0ACB9S238</accession>
<reference evidence="2" key="1">
    <citation type="journal article" date="2023" name="Front. Plant Sci.">
        <title>Chromosomal-level genome assembly of Melastoma candidum provides insights into trichome evolution.</title>
        <authorList>
            <person name="Zhong Y."/>
            <person name="Wu W."/>
            <person name="Sun C."/>
            <person name="Zou P."/>
            <person name="Liu Y."/>
            <person name="Dai S."/>
            <person name="Zhou R."/>
        </authorList>
    </citation>
    <scope>NUCLEOTIDE SEQUENCE [LARGE SCALE GENOMIC DNA]</scope>
</reference>
<keyword evidence="2" id="KW-1185">Reference proteome</keyword>
<organism evidence="1 2">
    <name type="scientific">Melastoma candidum</name>
    <dbReference type="NCBI Taxonomy" id="119954"/>
    <lineage>
        <taxon>Eukaryota</taxon>
        <taxon>Viridiplantae</taxon>
        <taxon>Streptophyta</taxon>
        <taxon>Embryophyta</taxon>
        <taxon>Tracheophyta</taxon>
        <taxon>Spermatophyta</taxon>
        <taxon>Magnoliopsida</taxon>
        <taxon>eudicotyledons</taxon>
        <taxon>Gunneridae</taxon>
        <taxon>Pentapetalae</taxon>
        <taxon>rosids</taxon>
        <taxon>malvids</taxon>
        <taxon>Myrtales</taxon>
        <taxon>Melastomataceae</taxon>
        <taxon>Melastomatoideae</taxon>
        <taxon>Melastomateae</taxon>
        <taxon>Melastoma</taxon>
    </lineage>
</organism>
<name>A0ACB9S238_9MYRT</name>
<gene>
    <name evidence="1" type="ORF">MLD38_003388</name>
</gene>
<sequence length="176" mass="19794">MSLSPRSLSWFGCGGLVDWVSLKLDLWLYRGNYAANLPYCLAPDVHEAVLVVERQIVITCSNMVVSSRRVALVRAAVGGNRLNQEVSFSSPPVISLLRNLQRVCLLFFFCSSFLPSTFSPIFSVSQLIQQRTNHRPQILKTLEGCFVSRECGIAYRFWRTAGVEFLTQDHSEGNNC</sequence>
<protein>
    <submittedName>
        <fullName evidence="1">Uncharacterized protein</fullName>
    </submittedName>
</protein>
<evidence type="ECO:0000313" key="2">
    <source>
        <dbReference type="Proteomes" id="UP001057402"/>
    </source>
</evidence>
<evidence type="ECO:0000313" key="1">
    <source>
        <dbReference type="EMBL" id="KAI4385348.1"/>
    </source>
</evidence>